<accession>A0AAU7YBG0</accession>
<name>A0AAU7YBG0_9VIRU</name>
<organism evidence="1">
    <name type="scientific">Iridovirus sp</name>
    <dbReference type="NCBI Taxonomy" id="135728"/>
    <lineage>
        <taxon>Viruses</taxon>
        <taxon>Varidnaviria</taxon>
        <taxon>Bamfordvirae</taxon>
        <taxon>Nucleocytoviricota</taxon>
        <taxon>Megaviricetes</taxon>
        <taxon>Pimascovirales</taxon>
        <taxon>Pimascovirales incertae sedis</taxon>
        <taxon>Iridoviridae</taxon>
        <taxon>Betairidovirinae</taxon>
        <taxon>Iridovirus</taxon>
    </lineage>
</organism>
<dbReference type="EMBL" id="PP847201">
    <property type="protein sequence ID" value="XBY85851.1"/>
    <property type="molecule type" value="Genomic_DNA"/>
</dbReference>
<protein>
    <submittedName>
        <fullName evidence="1">BRO-like protein 4</fullName>
    </submittedName>
</protein>
<evidence type="ECO:0000313" key="1">
    <source>
        <dbReference type="EMBL" id="XBY85851.1"/>
    </source>
</evidence>
<proteinExistence type="predicted"/>
<sequence>MYTMHYDWLIKFVDAILDGNAEFALLVNSNREKIADDTINKEPTIVPPIQLEQIMYHRAGNSPRDLITVLQKSNTRSGRIV</sequence>
<reference evidence="1" key="1">
    <citation type="submission" date="2024-05" db="EMBL/GenBank/DDBJ databases">
        <title>Complete genomes of an iridovirus, and two densoviruses identified in lab reared social spiders in California, USA.</title>
        <authorList>
            <person name="Millerwise S."/>
            <person name="Lund M.C."/>
            <person name="Schmidlin K."/>
            <person name="Kraberger S."/>
            <person name="Harrison J."/>
            <person name="Cease A."/>
            <person name="Pinter-Wollman N."/>
            <person name="Varsani A."/>
        </authorList>
    </citation>
    <scope>NUCLEOTIDE SEQUENCE</scope>
    <source>
        <strain evidence="1">SocP20</strain>
    </source>
</reference>